<dbReference type="PRINTS" id="PR01438">
    <property type="entry name" value="UNVRSLSTRESS"/>
</dbReference>
<dbReference type="PIRSF" id="PIRSF006276">
    <property type="entry name" value="UspA"/>
    <property type="match status" value="1"/>
</dbReference>
<dbReference type="Pfam" id="PF00582">
    <property type="entry name" value="Usp"/>
    <property type="match status" value="1"/>
</dbReference>
<sequence>MKPIERILFPVDLTENSEKLTPYVATMAEKFDAEVHVLFVVRIFQYFTDIYVAPPSITVFETELVEGARRKMDEFVEKHFSGLPRTQREVVLGDPPDAILSYIQEHRINMVIMGTHGRKGLDRVLFGSVADRVIKTAGVPVLVINPFSAD</sequence>
<dbReference type="EMBL" id="JALJRB010000003">
    <property type="protein sequence ID" value="MCJ8499877.1"/>
    <property type="molecule type" value="Genomic_DNA"/>
</dbReference>
<keyword evidence="2" id="KW-0963">Cytoplasm</keyword>
<evidence type="ECO:0000256" key="1">
    <source>
        <dbReference type="ARBA" id="ARBA00008791"/>
    </source>
</evidence>
<name>A0AA41QZC1_9BACT</name>
<evidence type="ECO:0000259" key="3">
    <source>
        <dbReference type="Pfam" id="PF00582"/>
    </source>
</evidence>
<evidence type="ECO:0000256" key="2">
    <source>
        <dbReference type="PIRNR" id="PIRNR006276"/>
    </source>
</evidence>
<gene>
    <name evidence="4" type="ORF">MRX98_04775</name>
</gene>
<comment type="caution">
    <text evidence="4">The sequence shown here is derived from an EMBL/GenBank/DDBJ whole genome shotgun (WGS) entry which is preliminary data.</text>
</comment>
<comment type="subcellular location">
    <subcellularLocation>
        <location evidence="2">Cytoplasm</location>
    </subcellularLocation>
</comment>
<evidence type="ECO:0000313" key="4">
    <source>
        <dbReference type="EMBL" id="MCJ8499877.1"/>
    </source>
</evidence>
<dbReference type="InterPro" id="IPR014729">
    <property type="entry name" value="Rossmann-like_a/b/a_fold"/>
</dbReference>
<protein>
    <recommendedName>
        <fullName evidence="2">Universal stress protein</fullName>
    </recommendedName>
</protein>
<accession>A0AA41QZC1</accession>
<dbReference type="Gene3D" id="3.40.50.620">
    <property type="entry name" value="HUPs"/>
    <property type="match status" value="1"/>
</dbReference>
<feature type="domain" description="UspA" evidence="3">
    <location>
        <begin position="5"/>
        <end position="144"/>
    </location>
</feature>
<keyword evidence="5" id="KW-1185">Reference proteome</keyword>
<dbReference type="InterPro" id="IPR006016">
    <property type="entry name" value="UspA"/>
</dbReference>
<dbReference type="CDD" id="cd00293">
    <property type="entry name" value="USP-like"/>
    <property type="match status" value="1"/>
</dbReference>
<dbReference type="InterPro" id="IPR006015">
    <property type="entry name" value="Universal_stress_UspA"/>
</dbReference>
<dbReference type="PANTHER" id="PTHR46268:SF22">
    <property type="entry name" value="SENSOR PROTEIN KDPD-RELATED"/>
    <property type="match status" value="1"/>
</dbReference>
<dbReference type="RefSeq" id="WP_246903467.1">
    <property type="nucleotide sequence ID" value="NZ_JALJRB010000003.1"/>
</dbReference>
<reference evidence="4" key="1">
    <citation type="submission" date="2022-04" db="EMBL/GenBank/DDBJ databases">
        <title>Desulfatitalea alkaliphila sp. nov., a novel anaerobic sulfate-reducing bacterium isolated from terrestrial mud volcano, Taman Peninsula, Russia.</title>
        <authorList>
            <person name="Khomyakova M.A."/>
            <person name="Merkel A.Y."/>
            <person name="Slobodkin A.I."/>
        </authorList>
    </citation>
    <scope>NUCLEOTIDE SEQUENCE</scope>
    <source>
        <strain evidence="4">M08but</strain>
    </source>
</reference>
<evidence type="ECO:0000313" key="5">
    <source>
        <dbReference type="Proteomes" id="UP001165427"/>
    </source>
</evidence>
<comment type="similarity">
    <text evidence="1 2">Belongs to the universal stress protein A family.</text>
</comment>
<proteinExistence type="inferred from homology"/>
<dbReference type="PANTHER" id="PTHR46268">
    <property type="entry name" value="STRESS RESPONSE PROTEIN NHAX"/>
    <property type="match status" value="1"/>
</dbReference>
<dbReference type="GO" id="GO:0005737">
    <property type="term" value="C:cytoplasm"/>
    <property type="evidence" value="ECO:0007669"/>
    <property type="project" value="UniProtKB-SubCell"/>
</dbReference>
<dbReference type="SUPFAM" id="SSF52402">
    <property type="entry name" value="Adenine nucleotide alpha hydrolases-like"/>
    <property type="match status" value="1"/>
</dbReference>
<organism evidence="4 5">
    <name type="scientific">Desulfatitalea alkaliphila</name>
    <dbReference type="NCBI Taxonomy" id="2929485"/>
    <lineage>
        <taxon>Bacteria</taxon>
        <taxon>Pseudomonadati</taxon>
        <taxon>Thermodesulfobacteriota</taxon>
        <taxon>Desulfobacteria</taxon>
        <taxon>Desulfobacterales</taxon>
        <taxon>Desulfosarcinaceae</taxon>
        <taxon>Desulfatitalea</taxon>
    </lineage>
</organism>
<dbReference type="AlphaFoldDB" id="A0AA41QZC1"/>
<dbReference type="Proteomes" id="UP001165427">
    <property type="component" value="Unassembled WGS sequence"/>
</dbReference>